<organism evidence="2 3">
    <name type="scientific">Candidatus Doudnabacteria bacterium RIFCSPHIGHO2_01_FULL_46_24</name>
    <dbReference type="NCBI Taxonomy" id="1817825"/>
    <lineage>
        <taxon>Bacteria</taxon>
        <taxon>Candidatus Doudnaibacteriota</taxon>
    </lineage>
</organism>
<accession>A0A1F5NWJ9</accession>
<name>A0A1F5NWJ9_9BACT</name>
<evidence type="ECO:0000313" key="2">
    <source>
        <dbReference type="EMBL" id="OGE81700.1"/>
    </source>
</evidence>
<keyword evidence="1" id="KW-1133">Transmembrane helix</keyword>
<protein>
    <submittedName>
        <fullName evidence="2">Uncharacterized protein</fullName>
    </submittedName>
</protein>
<sequence length="84" mass="9645">MQRLSVCEFSSKLNSLMGKFGALFKENVMRRALLFVLFVVGVPLFLAICLVLNAVAMVWIMIWYFSHRQPKSEKVWAYGDGGFH</sequence>
<comment type="caution">
    <text evidence="2">The sequence shown here is derived from an EMBL/GenBank/DDBJ whole genome shotgun (WGS) entry which is preliminary data.</text>
</comment>
<keyword evidence="1" id="KW-0472">Membrane</keyword>
<reference evidence="2 3" key="1">
    <citation type="journal article" date="2016" name="Nat. Commun.">
        <title>Thousands of microbial genomes shed light on interconnected biogeochemical processes in an aquifer system.</title>
        <authorList>
            <person name="Anantharaman K."/>
            <person name="Brown C.T."/>
            <person name="Hug L.A."/>
            <person name="Sharon I."/>
            <person name="Castelle C.J."/>
            <person name="Probst A.J."/>
            <person name="Thomas B.C."/>
            <person name="Singh A."/>
            <person name="Wilkins M.J."/>
            <person name="Karaoz U."/>
            <person name="Brodie E.L."/>
            <person name="Williams K.H."/>
            <person name="Hubbard S.S."/>
            <person name="Banfield J.F."/>
        </authorList>
    </citation>
    <scope>NUCLEOTIDE SEQUENCE [LARGE SCALE GENOMIC DNA]</scope>
</reference>
<keyword evidence="1" id="KW-0812">Transmembrane</keyword>
<evidence type="ECO:0000256" key="1">
    <source>
        <dbReference type="SAM" id="Phobius"/>
    </source>
</evidence>
<dbReference type="Proteomes" id="UP000178892">
    <property type="component" value="Unassembled WGS sequence"/>
</dbReference>
<dbReference type="AlphaFoldDB" id="A0A1F5NWJ9"/>
<dbReference type="EMBL" id="MFEL01000006">
    <property type="protein sequence ID" value="OGE81700.1"/>
    <property type="molecule type" value="Genomic_DNA"/>
</dbReference>
<gene>
    <name evidence="2" type="ORF">A2720_02175</name>
</gene>
<feature type="transmembrane region" description="Helical" evidence="1">
    <location>
        <begin position="32"/>
        <end position="65"/>
    </location>
</feature>
<proteinExistence type="predicted"/>
<evidence type="ECO:0000313" key="3">
    <source>
        <dbReference type="Proteomes" id="UP000178892"/>
    </source>
</evidence>